<dbReference type="GO" id="GO:0019164">
    <property type="term" value="F:pyruvate synthase activity"/>
    <property type="evidence" value="ECO:0007669"/>
    <property type="project" value="UniProtKB-EC"/>
</dbReference>
<organism>
    <name type="scientific">Helicobacter pylori</name>
    <name type="common">Campylobacter pylori</name>
    <dbReference type="NCBI Taxonomy" id="210"/>
    <lineage>
        <taxon>Bacteria</taxon>
        <taxon>Pseudomonadati</taxon>
        <taxon>Campylobacterota</taxon>
        <taxon>Epsilonproteobacteria</taxon>
        <taxon>Campylobacterales</taxon>
        <taxon>Helicobacteraceae</taxon>
        <taxon>Helicobacter</taxon>
    </lineage>
</organism>
<sequence length="38" mass="4142">MIKEVKTLKGFSQSAEKFQGSHLLCPGCGHGIIVREVL</sequence>
<accession>Q9R4L6</accession>
<keyword id="KW-0903">Direct protein sequencing</keyword>
<reference key="1">
    <citation type="journal article" date="1995" name="J. Bacteriol.">
        <title>Identification of carboxylation enzymes and characterization of a novel four-subunit pyruvate:flavodoxin oxidoreductase from Helicobacter pylori.</title>
        <authorList>
            <person name="Hughes N.J."/>
            <person name="Chalk P.A."/>
            <person name="Clayton C.L."/>
            <person name="Kelly D.J."/>
        </authorList>
    </citation>
    <scope>PROTEIN SEQUENCE</scope>
</reference>
<name>Q9R4L6_HELPX</name>
<proteinExistence type="evidence at protein level"/>
<protein>
    <submittedName>
        <fullName>Pyruvate:flavodoxin oxidoreductase</fullName>
        <ecNumber>1.2.7.1</ecNumber>
    </submittedName>
</protein>
<dbReference type="AlphaFoldDB" id="Q9R4L6"/>
<dbReference type="EC" id="1.2.7.1"/>